<keyword evidence="2" id="KW-0472">Membrane</keyword>
<dbReference type="HOGENOM" id="CLU_937596_0_0_1"/>
<sequence length="297" mass="33068">MFPATTSDATVTKTLKSVTHYLVNVTADPKVMKYAAIDVKTNTKDIFLMEHHAIKDVDVTFQVNCDSPNGTALLEVIRTSYYADGRERSTGTLMFDRVCDPKGIKSAFVVSEDAHPNPDYNTTFFVRIYNFTTPAQIVISFAQILPNTFRLTIFLFSVSSVMILLIACVFIYVKLSMRNNEEQRRMIEELERMAARPFASTKMELTVLNSPSTTVDPVPLTIEPCQDYRTGVFTLAVRLPTGGKAVTPSGTSGLAVASSLCFLSLEQFGEFQVTETGEQKNTENLPKKTKQRRPSSI</sequence>
<dbReference type="AlphaFoldDB" id="G0MB75"/>
<dbReference type="OrthoDB" id="9998912at2759"/>
<proteinExistence type="predicted"/>
<feature type="domain" description="Attractin GBD" evidence="3">
    <location>
        <begin position="41"/>
        <end position="143"/>
    </location>
</feature>
<dbReference type="STRING" id="135651.G0MB75"/>
<evidence type="ECO:0000256" key="2">
    <source>
        <dbReference type="SAM" id="Phobius"/>
    </source>
</evidence>
<protein>
    <recommendedName>
        <fullName evidence="3">Attractin GBD domain-containing protein</fullName>
    </recommendedName>
</protein>
<reference evidence="5" key="1">
    <citation type="submission" date="2011-07" db="EMBL/GenBank/DDBJ databases">
        <authorList>
            <consortium name="Caenorhabditis brenneri Sequencing and Analysis Consortium"/>
            <person name="Wilson R.K."/>
        </authorList>
    </citation>
    <scope>NUCLEOTIDE SEQUENCE [LARGE SCALE GENOMIC DNA]</scope>
    <source>
        <strain evidence="5">PB2801</strain>
    </source>
</reference>
<dbReference type="InParanoid" id="G0MB75"/>
<gene>
    <name evidence="4" type="ORF">CAEBREN_16305</name>
</gene>
<keyword evidence="5" id="KW-1185">Reference proteome</keyword>
<keyword evidence="2" id="KW-1133">Transmembrane helix</keyword>
<dbReference type="Proteomes" id="UP000008068">
    <property type="component" value="Unassembled WGS sequence"/>
</dbReference>
<dbReference type="EMBL" id="GL379788">
    <property type="protein sequence ID" value="EGT40649.1"/>
    <property type="molecule type" value="Genomic_DNA"/>
</dbReference>
<accession>G0MB75</accession>
<dbReference type="eggNOG" id="KOG1388">
    <property type="taxonomic scope" value="Eukaryota"/>
</dbReference>
<evidence type="ECO:0000313" key="5">
    <source>
        <dbReference type="Proteomes" id="UP000008068"/>
    </source>
</evidence>
<evidence type="ECO:0000256" key="1">
    <source>
        <dbReference type="SAM" id="MobiDB-lite"/>
    </source>
</evidence>
<feature type="region of interest" description="Disordered" evidence="1">
    <location>
        <begin position="274"/>
        <end position="297"/>
    </location>
</feature>
<organism evidence="5">
    <name type="scientific">Caenorhabditis brenneri</name>
    <name type="common">Nematode worm</name>
    <dbReference type="NCBI Taxonomy" id="135651"/>
    <lineage>
        <taxon>Eukaryota</taxon>
        <taxon>Metazoa</taxon>
        <taxon>Ecdysozoa</taxon>
        <taxon>Nematoda</taxon>
        <taxon>Chromadorea</taxon>
        <taxon>Rhabditida</taxon>
        <taxon>Rhabditina</taxon>
        <taxon>Rhabditomorpha</taxon>
        <taxon>Rhabditoidea</taxon>
        <taxon>Rhabditidae</taxon>
        <taxon>Peloderinae</taxon>
        <taxon>Caenorhabditis</taxon>
    </lineage>
</organism>
<feature type="compositionally biased region" description="Basic residues" evidence="1">
    <location>
        <begin position="287"/>
        <end position="297"/>
    </location>
</feature>
<name>G0MB75_CAEBE</name>
<dbReference type="InterPro" id="IPR056732">
    <property type="entry name" value="GBD_ATRN"/>
</dbReference>
<keyword evidence="2" id="KW-0812">Transmembrane</keyword>
<feature type="transmembrane region" description="Helical" evidence="2">
    <location>
        <begin position="153"/>
        <end position="175"/>
    </location>
</feature>
<evidence type="ECO:0000259" key="3">
    <source>
        <dbReference type="Pfam" id="PF24972"/>
    </source>
</evidence>
<dbReference type="Pfam" id="PF24972">
    <property type="entry name" value="GBD_ATRN"/>
    <property type="match status" value="1"/>
</dbReference>
<evidence type="ECO:0000313" key="4">
    <source>
        <dbReference type="EMBL" id="EGT40649.1"/>
    </source>
</evidence>